<reference evidence="2" key="1">
    <citation type="submission" date="2016-06" db="EMBL/GenBank/DDBJ databases">
        <title>Parallel loss of symbiosis genes in relatives of nitrogen-fixing non-legume Parasponia.</title>
        <authorList>
            <person name="Van Velzen R."/>
            <person name="Holmer R."/>
            <person name="Bu F."/>
            <person name="Rutten L."/>
            <person name="Van Zeijl A."/>
            <person name="Liu W."/>
            <person name="Santuari L."/>
            <person name="Cao Q."/>
            <person name="Sharma T."/>
            <person name="Shen D."/>
            <person name="Roswanjaya Y."/>
            <person name="Wardhani T."/>
            <person name="Kalhor M.S."/>
            <person name="Jansen J."/>
            <person name="Van den Hoogen J."/>
            <person name="Gungor B."/>
            <person name="Hartog M."/>
            <person name="Hontelez J."/>
            <person name="Verver J."/>
            <person name="Yang W.-C."/>
            <person name="Schijlen E."/>
            <person name="Repin R."/>
            <person name="Schilthuizen M."/>
            <person name="Schranz E."/>
            <person name="Heidstra R."/>
            <person name="Miyata K."/>
            <person name="Fedorova E."/>
            <person name="Kohlen W."/>
            <person name="Bisseling T."/>
            <person name="Smit S."/>
            <person name="Geurts R."/>
        </authorList>
    </citation>
    <scope>NUCLEOTIDE SEQUENCE [LARGE SCALE GENOMIC DNA]</scope>
    <source>
        <strain evidence="2">cv. WU1-14</strain>
    </source>
</reference>
<dbReference type="EMBL" id="JXTB01000124">
    <property type="protein sequence ID" value="PON61099.1"/>
    <property type="molecule type" value="Genomic_DNA"/>
</dbReference>
<dbReference type="AlphaFoldDB" id="A0A2P5CJ86"/>
<protein>
    <submittedName>
        <fullName evidence="1">Uncharacterized protein</fullName>
    </submittedName>
</protein>
<gene>
    <name evidence="1" type="ORF">PanWU01x14_148850</name>
</gene>
<comment type="caution">
    <text evidence="1">The sequence shown here is derived from an EMBL/GenBank/DDBJ whole genome shotgun (WGS) entry which is preliminary data.</text>
</comment>
<accession>A0A2P5CJ86</accession>
<organism evidence="1 2">
    <name type="scientific">Parasponia andersonii</name>
    <name type="common">Sponia andersonii</name>
    <dbReference type="NCBI Taxonomy" id="3476"/>
    <lineage>
        <taxon>Eukaryota</taxon>
        <taxon>Viridiplantae</taxon>
        <taxon>Streptophyta</taxon>
        <taxon>Embryophyta</taxon>
        <taxon>Tracheophyta</taxon>
        <taxon>Spermatophyta</taxon>
        <taxon>Magnoliopsida</taxon>
        <taxon>eudicotyledons</taxon>
        <taxon>Gunneridae</taxon>
        <taxon>Pentapetalae</taxon>
        <taxon>rosids</taxon>
        <taxon>fabids</taxon>
        <taxon>Rosales</taxon>
        <taxon>Cannabaceae</taxon>
        <taxon>Parasponia</taxon>
    </lineage>
</organism>
<dbReference type="Proteomes" id="UP000237105">
    <property type="component" value="Unassembled WGS sequence"/>
</dbReference>
<evidence type="ECO:0000313" key="1">
    <source>
        <dbReference type="EMBL" id="PON61099.1"/>
    </source>
</evidence>
<keyword evidence="2" id="KW-1185">Reference proteome</keyword>
<name>A0A2P5CJ86_PARAD</name>
<evidence type="ECO:0000313" key="2">
    <source>
        <dbReference type="Proteomes" id="UP000237105"/>
    </source>
</evidence>
<dbReference type="OrthoDB" id="10275544at2759"/>
<proteinExistence type="predicted"/>
<sequence length="134" mass="14792">MAFSCVEPSVEDDRRFKSGGIAPASIKQDLLKTFDFASMRISHTALFFCLPLPKTSLRTRNLERNFMASAATRLPGTLVPFMSRLFLPDFASEMPLSAQNCCMSLPRAELGTNSVLVSFSPVLGQIKFPALSHF</sequence>